<accession>A0A512DSU5</accession>
<comment type="subcellular location">
    <subcellularLocation>
        <location evidence="1">Cytoplasm</location>
    </subcellularLocation>
</comment>
<dbReference type="Proteomes" id="UP000321523">
    <property type="component" value="Unassembled WGS sequence"/>
</dbReference>
<feature type="active site" description="Proton donor" evidence="10">
    <location>
        <position position="180"/>
    </location>
</feature>
<dbReference type="EMBL" id="BJYZ01000015">
    <property type="protein sequence ID" value="GEO39280.1"/>
    <property type="molecule type" value="Genomic_DNA"/>
</dbReference>
<dbReference type="GO" id="GO:0030246">
    <property type="term" value="F:carbohydrate binding"/>
    <property type="evidence" value="ECO:0007669"/>
    <property type="project" value="InterPro"/>
</dbReference>
<dbReference type="FunFam" id="2.70.98.10:FF:000003">
    <property type="entry name" value="Aldose 1-epimerase"/>
    <property type="match status" value="1"/>
</dbReference>
<evidence type="ECO:0000256" key="2">
    <source>
        <dbReference type="ARBA" id="ARBA00005028"/>
    </source>
</evidence>
<evidence type="ECO:0000256" key="6">
    <source>
        <dbReference type="ARBA" id="ARBA00022553"/>
    </source>
</evidence>
<evidence type="ECO:0000256" key="12">
    <source>
        <dbReference type="PIRSR" id="PIRSR005096-3"/>
    </source>
</evidence>
<organism evidence="13 14">
    <name type="scientific">Skermanella aerolata</name>
    <dbReference type="NCBI Taxonomy" id="393310"/>
    <lineage>
        <taxon>Bacteria</taxon>
        <taxon>Pseudomonadati</taxon>
        <taxon>Pseudomonadota</taxon>
        <taxon>Alphaproteobacteria</taxon>
        <taxon>Rhodospirillales</taxon>
        <taxon>Azospirillaceae</taxon>
        <taxon>Skermanella</taxon>
    </lineage>
</organism>
<keyword evidence="7 9" id="KW-0413">Isomerase</keyword>
<sequence length="354" mass="38059">MPASSIDKQPFGTLADGSAVDRYRLTGDGGIEVEIIPLGGIVTALRVPDCDGKFANVVLGLPRLEDYAVPGRYFGAIIGRYANRIAGGRFELDGTEVRLAANNGPNALHGGPGGFNQRLWRVDSAGDGRLVLAYRSPDGEEGYPGTLDVTVTYSLTPDNGLHIDYRAETDRTTVVNLTNHSFFNLAGEGSGSIEGHELMLNASRYTPVDRTSIPTGEIAPVAGTPFDFTTPTRIGERLRAGHPQLVTTRGYDHNFVIDHQGGDQPVLAARVVDPVSGRIMEVLTTEPGVQVYTGNYLDGTLVGSGGGTYRQGDALCLETQHFPDSPNRPEFPSTRLNPGEVFRSTTIYRFPKPV</sequence>
<evidence type="ECO:0000313" key="13">
    <source>
        <dbReference type="EMBL" id="GEO39280.1"/>
    </source>
</evidence>
<dbReference type="InterPro" id="IPR011013">
    <property type="entry name" value="Gal_mutarotase_sf_dom"/>
</dbReference>
<dbReference type="PIRSF" id="PIRSF005096">
    <property type="entry name" value="GALM"/>
    <property type="match status" value="1"/>
</dbReference>
<dbReference type="RefSeq" id="WP_044431106.1">
    <property type="nucleotide sequence ID" value="NZ_BJYZ01000015.1"/>
</dbReference>
<evidence type="ECO:0000256" key="8">
    <source>
        <dbReference type="ARBA" id="ARBA00023277"/>
    </source>
</evidence>
<evidence type="ECO:0000313" key="14">
    <source>
        <dbReference type="Proteomes" id="UP000321523"/>
    </source>
</evidence>
<dbReference type="GO" id="GO:0033499">
    <property type="term" value="P:galactose catabolic process via UDP-galactose, Leloir pathway"/>
    <property type="evidence" value="ECO:0007669"/>
    <property type="project" value="TreeGrafter"/>
</dbReference>
<evidence type="ECO:0000256" key="1">
    <source>
        <dbReference type="ARBA" id="ARBA00004496"/>
    </source>
</evidence>
<keyword evidence="14" id="KW-1185">Reference proteome</keyword>
<dbReference type="GO" id="GO:0006006">
    <property type="term" value="P:glucose metabolic process"/>
    <property type="evidence" value="ECO:0007669"/>
    <property type="project" value="TreeGrafter"/>
</dbReference>
<evidence type="ECO:0000256" key="7">
    <source>
        <dbReference type="ARBA" id="ARBA00023235"/>
    </source>
</evidence>
<dbReference type="AlphaFoldDB" id="A0A512DSU5"/>
<dbReference type="InterPro" id="IPR014718">
    <property type="entry name" value="GH-type_carb-bd"/>
</dbReference>
<dbReference type="InterPro" id="IPR047215">
    <property type="entry name" value="Galactose_mutarotase-like"/>
</dbReference>
<dbReference type="SUPFAM" id="SSF74650">
    <property type="entry name" value="Galactose mutarotase-like"/>
    <property type="match status" value="1"/>
</dbReference>
<reference evidence="13 14" key="1">
    <citation type="submission" date="2019-07" db="EMBL/GenBank/DDBJ databases">
        <title>Whole genome shotgun sequence of Skermanella aerolata NBRC 106429.</title>
        <authorList>
            <person name="Hosoyama A."/>
            <person name="Uohara A."/>
            <person name="Ohji S."/>
            <person name="Ichikawa N."/>
        </authorList>
    </citation>
    <scope>NUCLEOTIDE SEQUENCE [LARGE SCALE GENOMIC DNA]</scope>
    <source>
        <strain evidence="13 14">NBRC 106429</strain>
    </source>
</reference>
<dbReference type="Gene3D" id="2.70.98.10">
    <property type="match status" value="1"/>
</dbReference>
<keyword evidence="5" id="KW-0963">Cytoplasm</keyword>
<dbReference type="GO" id="GO:0004034">
    <property type="term" value="F:aldose 1-epimerase activity"/>
    <property type="evidence" value="ECO:0007669"/>
    <property type="project" value="UniProtKB-EC"/>
</dbReference>
<comment type="catalytic activity">
    <reaction evidence="9">
        <text>alpha-D-glucose = beta-D-glucose</text>
        <dbReference type="Rhea" id="RHEA:10264"/>
        <dbReference type="ChEBI" id="CHEBI:15903"/>
        <dbReference type="ChEBI" id="CHEBI:17925"/>
        <dbReference type="EC" id="5.1.3.3"/>
    </reaction>
</comment>
<comment type="subunit">
    <text evidence="4">Monomer.</text>
</comment>
<dbReference type="OrthoDB" id="9779408at2"/>
<keyword evidence="6" id="KW-0597">Phosphoprotein</keyword>
<dbReference type="InterPro" id="IPR015443">
    <property type="entry name" value="Aldose_1-epimerase"/>
</dbReference>
<comment type="pathway">
    <text evidence="2 9">Carbohydrate metabolism; hexose metabolism.</text>
</comment>
<evidence type="ECO:0000256" key="3">
    <source>
        <dbReference type="ARBA" id="ARBA00006206"/>
    </source>
</evidence>
<dbReference type="UniPathway" id="UPA00242"/>
<dbReference type="CDD" id="cd09019">
    <property type="entry name" value="galactose_mutarotase_like"/>
    <property type="match status" value="1"/>
</dbReference>
<evidence type="ECO:0000256" key="9">
    <source>
        <dbReference type="PIRNR" id="PIRNR005096"/>
    </source>
</evidence>
<feature type="active site" description="Proton acceptor" evidence="10">
    <location>
        <position position="318"/>
    </location>
</feature>
<dbReference type="PANTHER" id="PTHR10091">
    <property type="entry name" value="ALDOSE-1-EPIMERASE"/>
    <property type="match status" value="1"/>
</dbReference>
<evidence type="ECO:0000256" key="4">
    <source>
        <dbReference type="ARBA" id="ARBA00011245"/>
    </source>
</evidence>
<dbReference type="GO" id="GO:0005737">
    <property type="term" value="C:cytoplasm"/>
    <property type="evidence" value="ECO:0007669"/>
    <property type="project" value="UniProtKB-SubCell"/>
</dbReference>
<comment type="caution">
    <text evidence="13">The sequence shown here is derived from an EMBL/GenBank/DDBJ whole genome shotgun (WGS) entry which is preliminary data.</text>
</comment>
<dbReference type="InterPro" id="IPR008183">
    <property type="entry name" value="Aldose_1/G6P_1-epimerase"/>
</dbReference>
<dbReference type="EC" id="5.1.3.3" evidence="9"/>
<gene>
    <name evidence="13" type="ORF">SAE02_34280</name>
</gene>
<feature type="binding site" evidence="11">
    <location>
        <position position="252"/>
    </location>
    <ligand>
        <name>beta-D-galactose</name>
        <dbReference type="ChEBI" id="CHEBI:27667"/>
    </ligand>
</feature>
<comment type="similarity">
    <text evidence="3 9">Belongs to the aldose epimerase family.</text>
</comment>
<evidence type="ECO:0000256" key="11">
    <source>
        <dbReference type="PIRSR" id="PIRSR005096-2"/>
    </source>
</evidence>
<evidence type="ECO:0000256" key="10">
    <source>
        <dbReference type="PIRSR" id="PIRSR005096-1"/>
    </source>
</evidence>
<keyword evidence="8 9" id="KW-0119">Carbohydrate metabolism</keyword>
<dbReference type="NCBIfam" id="NF008277">
    <property type="entry name" value="PRK11055.1"/>
    <property type="match status" value="1"/>
</dbReference>
<name>A0A512DSU5_9PROT</name>
<proteinExistence type="inferred from homology"/>
<evidence type="ECO:0000256" key="5">
    <source>
        <dbReference type="ARBA" id="ARBA00022490"/>
    </source>
</evidence>
<protein>
    <recommendedName>
        <fullName evidence="9">Aldose 1-epimerase</fullName>
        <ecNumber evidence="9">5.1.3.3</ecNumber>
    </recommendedName>
</protein>
<dbReference type="PANTHER" id="PTHR10091:SF0">
    <property type="entry name" value="GALACTOSE MUTAROTASE"/>
    <property type="match status" value="1"/>
</dbReference>
<dbReference type="Pfam" id="PF01263">
    <property type="entry name" value="Aldose_epim"/>
    <property type="match status" value="1"/>
</dbReference>
<feature type="binding site" evidence="12">
    <location>
        <begin position="83"/>
        <end position="84"/>
    </location>
    <ligand>
        <name>beta-D-galactose</name>
        <dbReference type="ChEBI" id="CHEBI:27667"/>
    </ligand>
</feature>